<sequence>MNSTLQTIFGLLGGLALFIYGMNMMSEGLQKAAGERMKMILGFLTKNPVLGVLAGALVTAVLQSSSATTVMVIGFVSAGLMTLPQAISVILGANIGTTMTAQIIAFEINDYIWPIVFIGFVIFFFSKKEKVKSVGQTIFAFGLLFVGIITMGDVMKPLAASPIFTDMIAKVSEIPVLGVLLGTVMTLVVQSSSATIAVLQNFAIQPGADGVTSVIGLAGAIPILLGDNIGTTITALLASVGQSRNAKRTAVAHSVFNISGSLVFICIIPWFAKFVQWISPKGNEVDVISRQIANAHTTFNIANTLIWLPLIWLMVKIVMWIIPGKDDNEARENEPMFIDSTIVNQPVFALHLIRKEVIHVAQNVRTVLLDSKNAFINRDENALKQAEHMAEMIDSVQKKAVKHMSGLMADGVLTEDQARQTASYMYVLGESERMAQNGLYIARASRSKQEKGFRFSKDAVKEIQVTMESISEMLDNCINTLQTGNIENAGNVILQKQDILSLEVRLLKNHMDRLKKGKCSPDFTVEFTAVLHSLERMGNNCMSIAEVLTEDLDLSHDIQDIKELVNGNGQPASVAV</sequence>
<feature type="transmembrane region" description="Helical" evidence="6">
    <location>
        <begin position="103"/>
        <end position="125"/>
    </location>
</feature>
<dbReference type="Pfam" id="PF02690">
    <property type="entry name" value="Na_Pi_cotrans"/>
    <property type="match status" value="2"/>
</dbReference>
<keyword evidence="9" id="KW-1185">Reference proteome</keyword>
<keyword evidence="4 6" id="KW-1133">Transmembrane helix</keyword>
<evidence type="ECO:0000313" key="8">
    <source>
        <dbReference type="EMBL" id="TLD01209.1"/>
    </source>
</evidence>
<comment type="caution">
    <text evidence="8">The sequence shown here is derived from an EMBL/GenBank/DDBJ whole genome shotgun (WGS) entry which is preliminary data.</text>
</comment>
<comment type="subcellular location">
    <subcellularLocation>
        <location evidence="1">Cell membrane</location>
        <topology evidence="1">Multi-pass membrane protein</topology>
    </subcellularLocation>
</comment>
<keyword evidence="2" id="KW-1003">Cell membrane</keyword>
<dbReference type="STRING" id="180332.GCA_000797495_04936"/>
<evidence type="ECO:0000256" key="4">
    <source>
        <dbReference type="ARBA" id="ARBA00022989"/>
    </source>
</evidence>
<dbReference type="AlphaFoldDB" id="A0A4U8Q9F8"/>
<gene>
    <name evidence="8" type="ORF">DSM106044_02001</name>
</gene>
<dbReference type="InterPro" id="IPR026022">
    <property type="entry name" value="PhoU_dom"/>
</dbReference>
<dbReference type="NCBIfam" id="TIGR00704">
    <property type="entry name" value="NaPi_cotrn_rel"/>
    <property type="match status" value="1"/>
</dbReference>
<dbReference type="SUPFAM" id="SSF109755">
    <property type="entry name" value="PhoU-like"/>
    <property type="match status" value="1"/>
</dbReference>
<reference evidence="8 9" key="1">
    <citation type="journal article" date="2019" name="Anaerobe">
        <title>Detection of Robinsoniella peoriensis in multiple bone samples of a trauma patient.</title>
        <authorList>
            <person name="Schrottner P."/>
            <person name="Hartwich K."/>
            <person name="Bunk B."/>
            <person name="Schober I."/>
            <person name="Helbig S."/>
            <person name="Rudolph W.W."/>
            <person name="Gunzer F."/>
        </authorList>
    </citation>
    <scope>NUCLEOTIDE SEQUENCE [LARGE SCALE GENOMIC DNA]</scope>
    <source>
        <strain evidence="8 9">DSM 106044</strain>
    </source>
</reference>
<evidence type="ECO:0000313" key="9">
    <source>
        <dbReference type="Proteomes" id="UP000306509"/>
    </source>
</evidence>
<dbReference type="Proteomes" id="UP000306509">
    <property type="component" value="Unassembled WGS sequence"/>
</dbReference>
<evidence type="ECO:0000256" key="2">
    <source>
        <dbReference type="ARBA" id="ARBA00022475"/>
    </source>
</evidence>
<dbReference type="Pfam" id="PF01895">
    <property type="entry name" value="PhoU"/>
    <property type="match status" value="2"/>
</dbReference>
<feature type="domain" description="PhoU" evidence="7">
    <location>
        <begin position="470"/>
        <end position="547"/>
    </location>
</feature>
<organism evidence="8 9">
    <name type="scientific">Robinsoniella peoriensis</name>
    <dbReference type="NCBI Taxonomy" id="180332"/>
    <lineage>
        <taxon>Bacteria</taxon>
        <taxon>Bacillati</taxon>
        <taxon>Bacillota</taxon>
        <taxon>Clostridia</taxon>
        <taxon>Lachnospirales</taxon>
        <taxon>Lachnospiraceae</taxon>
        <taxon>Robinsoniella</taxon>
    </lineage>
</organism>
<feature type="transmembrane region" description="Helical" evidence="6">
    <location>
        <begin position="43"/>
        <end position="62"/>
    </location>
</feature>
<dbReference type="InterPro" id="IPR004633">
    <property type="entry name" value="NaPi_cotrn-rel/YqeW-like"/>
</dbReference>
<keyword evidence="3 6" id="KW-0812">Transmembrane</keyword>
<dbReference type="InterPro" id="IPR038078">
    <property type="entry name" value="PhoU-like_sf"/>
</dbReference>
<evidence type="ECO:0000256" key="1">
    <source>
        <dbReference type="ARBA" id="ARBA00004651"/>
    </source>
</evidence>
<dbReference type="Gene3D" id="1.20.58.220">
    <property type="entry name" value="Phosphate transport system protein phou homolog 2, domain 2"/>
    <property type="match status" value="1"/>
</dbReference>
<dbReference type="NCBIfam" id="NF037997">
    <property type="entry name" value="Na_Pi_symport"/>
    <property type="match status" value="1"/>
</dbReference>
<dbReference type="EMBL" id="QGQD01000043">
    <property type="protein sequence ID" value="TLD01209.1"/>
    <property type="molecule type" value="Genomic_DNA"/>
</dbReference>
<feature type="transmembrane region" description="Helical" evidence="6">
    <location>
        <begin position="211"/>
        <end position="238"/>
    </location>
</feature>
<evidence type="ECO:0000256" key="3">
    <source>
        <dbReference type="ARBA" id="ARBA00022692"/>
    </source>
</evidence>
<dbReference type="InterPro" id="IPR003841">
    <property type="entry name" value="Na/Pi_transpt"/>
</dbReference>
<feature type="transmembrane region" description="Helical" evidence="6">
    <location>
        <begin position="304"/>
        <end position="322"/>
    </location>
</feature>
<dbReference type="PANTHER" id="PTHR10010">
    <property type="entry name" value="SOLUTE CARRIER FAMILY 34 SODIUM PHOSPHATE , MEMBER 2-RELATED"/>
    <property type="match status" value="1"/>
</dbReference>
<evidence type="ECO:0000256" key="5">
    <source>
        <dbReference type="ARBA" id="ARBA00023136"/>
    </source>
</evidence>
<feature type="transmembrane region" description="Helical" evidence="6">
    <location>
        <begin position="6"/>
        <end position="22"/>
    </location>
</feature>
<keyword evidence="5 6" id="KW-0472">Membrane</keyword>
<feature type="transmembrane region" description="Helical" evidence="6">
    <location>
        <begin position="176"/>
        <end position="199"/>
    </location>
</feature>
<feature type="transmembrane region" description="Helical" evidence="6">
    <location>
        <begin position="250"/>
        <end position="272"/>
    </location>
</feature>
<feature type="domain" description="PhoU" evidence="7">
    <location>
        <begin position="359"/>
        <end position="443"/>
    </location>
</feature>
<name>A0A4U8Q9F8_9FIRM</name>
<accession>A0A4U8Q9F8</accession>
<dbReference type="GO" id="GO:0005886">
    <property type="term" value="C:plasma membrane"/>
    <property type="evidence" value="ECO:0007669"/>
    <property type="project" value="UniProtKB-SubCell"/>
</dbReference>
<proteinExistence type="predicted"/>
<feature type="transmembrane region" description="Helical" evidence="6">
    <location>
        <begin position="137"/>
        <end position="155"/>
    </location>
</feature>
<protein>
    <submittedName>
        <fullName evidence="8">Na/Pi-cotransporter II-related protein</fullName>
    </submittedName>
</protein>
<evidence type="ECO:0000259" key="7">
    <source>
        <dbReference type="Pfam" id="PF01895"/>
    </source>
</evidence>
<dbReference type="GO" id="GO:0044341">
    <property type="term" value="P:sodium-dependent phosphate transport"/>
    <property type="evidence" value="ECO:0007669"/>
    <property type="project" value="InterPro"/>
</dbReference>
<dbReference type="GO" id="GO:0005436">
    <property type="term" value="F:sodium:phosphate symporter activity"/>
    <property type="evidence" value="ECO:0007669"/>
    <property type="project" value="InterPro"/>
</dbReference>
<dbReference type="RefSeq" id="WP_138002383.1">
    <property type="nucleotide sequence ID" value="NZ_QGQD01000043.1"/>
</dbReference>
<evidence type="ECO:0000256" key="6">
    <source>
        <dbReference type="SAM" id="Phobius"/>
    </source>
</evidence>
<dbReference type="PANTHER" id="PTHR10010:SF46">
    <property type="entry name" value="SODIUM-DEPENDENT PHOSPHATE TRANSPORT PROTEIN 2B"/>
    <property type="match status" value="1"/>
</dbReference>
<feature type="transmembrane region" description="Helical" evidence="6">
    <location>
        <begin position="68"/>
        <end position="91"/>
    </location>
</feature>